<proteinExistence type="predicted"/>
<keyword evidence="3" id="KW-0804">Transcription</keyword>
<evidence type="ECO:0000259" key="4">
    <source>
        <dbReference type="PROSITE" id="PS51077"/>
    </source>
</evidence>
<evidence type="ECO:0000256" key="2">
    <source>
        <dbReference type="ARBA" id="ARBA00023125"/>
    </source>
</evidence>
<reference evidence="6 7" key="1">
    <citation type="journal article" date="2019" name="Int. J. Syst. Evol. Microbiol.">
        <title>The Global Catalogue of Microorganisms (GCM) 10K type strain sequencing project: providing services to taxonomists for standard genome sequencing and annotation.</title>
        <authorList>
            <consortium name="The Broad Institute Genomics Platform"/>
            <consortium name="The Broad Institute Genome Sequencing Center for Infectious Disease"/>
            <person name="Wu L."/>
            <person name="Ma J."/>
        </authorList>
    </citation>
    <scope>NUCLEOTIDE SEQUENCE [LARGE SCALE GENOMIC DNA]</scope>
    <source>
        <strain evidence="6 7">JCM 16009</strain>
    </source>
</reference>
<evidence type="ECO:0000259" key="5">
    <source>
        <dbReference type="PROSITE" id="PS51078"/>
    </source>
</evidence>
<dbReference type="PANTHER" id="PTHR30136:SF35">
    <property type="entry name" value="HTH-TYPE TRANSCRIPTIONAL REGULATOR RV1719"/>
    <property type="match status" value="1"/>
</dbReference>
<dbReference type="InterPro" id="IPR005471">
    <property type="entry name" value="Tscrpt_reg_IclR_N"/>
</dbReference>
<sequence>MTDLTSALRPVAILEYLAAHPDGAALRDIRDELDLPRSSVWLLVRQLVEGGYVHRVDDTRFTVGSRLLRMGLNVYQIASMGGDGRMYLQSLSSETGLDVYLAIRTGDNVVYADRVFGANSVQIRHRLGEPRSLHASAAGKLFLAFDEDGLWERRIDGRTLESFTPHTLVDHDALRAQLAEARLRGYVDVRDEVLTSICSIGAMSFDPDGSPWGAVVVSAHESDLGDRHDEVLATLLETVRQLTAARSAIGAGAR</sequence>
<dbReference type="Proteomes" id="UP001500449">
    <property type="component" value="Unassembled WGS sequence"/>
</dbReference>
<feature type="domain" description="IclR-ED" evidence="5">
    <location>
        <begin position="66"/>
        <end position="254"/>
    </location>
</feature>
<dbReference type="InterPro" id="IPR036390">
    <property type="entry name" value="WH_DNA-bd_sf"/>
</dbReference>
<keyword evidence="2" id="KW-0238">DNA-binding</keyword>
<evidence type="ECO:0000313" key="7">
    <source>
        <dbReference type="Proteomes" id="UP001500449"/>
    </source>
</evidence>
<organism evidence="6 7">
    <name type="scientific">Pseudonocardia ailaonensis</name>
    <dbReference type="NCBI Taxonomy" id="367279"/>
    <lineage>
        <taxon>Bacteria</taxon>
        <taxon>Bacillati</taxon>
        <taxon>Actinomycetota</taxon>
        <taxon>Actinomycetes</taxon>
        <taxon>Pseudonocardiales</taxon>
        <taxon>Pseudonocardiaceae</taxon>
        <taxon>Pseudonocardia</taxon>
    </lineage>
</organism>
<evidence type="ECO:0000256" key="1">
    <source>
        <dbReference type="ARBA" id="ARBA00023015"/>
    </source>
</evidence>
<dbReference type="EMBL" id="BAAAQK010000005">
    <property type="protein sequence ID" value="GAA1845464.1"/>
    <property type="molecule type" value="Genomic_DNA"/>
</dbReference>
<dbReference type="InterPro" id="IPR029016">
    <property type="entry name" value="GAF-like_dom_sf"/>
</dbReference>
<dbReference type="InterPro" id="IPR014757">
    <property type="entry name" value="Tscrpt_reg_IclR_C"/>
</dbReference>
<dbReference type="RefSeq" id="WP_344415953.1">
    <property type="nucleotide sequence ID" value="NZ_BAAAQK010000005.1"/>
</dbReference>
<dbReference type="InterPro" id="IPR036388">
    <property type="entry name" value="WH-like_DNA-bd_sf"/>
</dbReference>
<dbReference type="PROSITE" id="PS51077">
    <property type="entry name" value="HTH_ICLR"/>
    <property type="match status" value="1"/>
</dbReference>
<dbReference type="Gene3D" id="1.10.10.10">
    <property type="entry name" value="Winged helix-like DNA-binding domain superfamily/Winged helix DNA-binding domain"/>
    <property type="match status" value="1"/>
</dbReference>
<protein>
    <submittedName>
        <fullName evidence="6">IclR family transcriptional regulator</fullName>
    </submittedName>
</protein>
<dbReference type="SMART" id="SM00346">
    <property type="entry name" value="HTH_ICLR"/>
    <property type="match status" value="1"/>
</dbReference>
<dbReference type="PROSITE" id="PS51078">
    <property type="entry name" value="ICLR_ED"/>
    <property type="match status" value="1"/>
</dbReference>
<dbReference type="PANTHER" id="PTHR30136">
    <property type="entry name" value="HELIX-TURN-HELIX TRANSCRIPTIONAL REGULATOR, ICLR FAMILY"/>
    <property type="match status" value="1"/>
</dbReference>
<evidence type="ECO:0000256" key="3">
    <source>
        <dbReference type="ARBA" id="ARBA00023163"/>
    </source>
</evidence>
<dbReference type="SUPFAM" id="SSF46785">
    <property type="entry name" value="Winged helix' DNA-binding domain"/>
    <property type="match status" value="1"/>
</dbReference>
<evidence type="ECO:0000313" key="6">
    <source>
        <dbReference type="EMBL" id="GAA1845464.1"/>
    </source>
</evidence>
<feature type="domain" description="HTH iclR-type" evidence="4">
    <location>
        <begin position="4"/>
        <end position="65"/>
    </location>
</feature>
<accession>A0ABN2N0N2</accession>
<name>A0ABN2N0N2_9PSEU</name>
<gene>
    <name evidence="6" type="ORF">GCM10009836_26260</name>
</gene>
<comment type="caution">
    <text evidence="6">The sequence shown here is derived from an EMBL/GenBank/DDBJ whole genome shotgun (WGS) entry which is preliminary data.</text>
</comment>
<dbReference type="Gene3D" id="3.30.450.40">
    <property type="match status" value="1"/>
</dbReference>
<keyword evidence="7" id="KW-1185">Reference proteome</keyword>
<keyword evidence="1" id="KW-0805">Transcription regulation</keyword>
<dbReference type="SUPFAM" id="SSF55781">
    <property type="entry name" value="GAF domain-like"/>
    <property type="match status" value="1"/>
</dbReference>
<dbReference type="Pfam" id="PF09339">
    <property type="entry name" value="HTH_IclR"/>
    <property type="match status" value="1"/>
</dbReference>
<dbReference type="Pfam" id="PF01614">
    <property type="entry name" value="IclR_C"/>
    <property type="match status" value="1"/>
</dbReference>
<dbReference type="InterPro" id="IPR050707">
    <property type="entry name" value="HTH_MetabolicPath_Reg"/>
</dbReference>